<evidence type="ECO:0000313" key="3">
    <source>
        <dbReference type="Proteomes" id="UP000192360"/>
    </source>
</evidence>
<dbReference type="STRING" id="504486.SAMN05660703_2904"/>
<protein>
    <submittedName>
        <fullName evidence="2">MORN repeat-containing protein</fullName>
    </submittedName>
</protein>
<dbReference type="Proteomes" id="UP000192360">
    <property type="component" value="Unassembled WGS sequence"/>
</dbReference>
<proteinExistence type="predicted"/>
<evidence type="ECO:0000256" key="1">
    <source>
        <dbReference type="ARBA" id="ARBA00022737"/>
    </source>
</evidence>
<accession>A0A1W2CCN2</accession>
<name>A0A1W2CCN2_9FLAO</name>
<evidence type="ECO:0000313" key="2">
    <source>
        <dbReference type="EMBL" id="SMC82891.1"/>
    </source>
</evidence>
<dbReference type="OrthoDB" id="1034328at2"/>
<keyword evidence="1" id="KW-0677">Repeat</keyword>
<dbReference type="AlphaFoldDB" id="A0A1W2CCN2"/>
<dbReference type="SUPFAM" id="SSF82185">
    <property type="entry name" value="Histone H3 K4-specific methyltransferase SET7/9 N-terminal domain"/>
    <property type="match status" value="2"/>
</dbReference>
<dbReference type="RefSeq" id="WP_084062694.1">
    <property type="nucleotide sequence ID" value="NZ_FWXO01000006.1"/>
</dbReference>
<keyword evidence="3" id="KW-1185">Reference proteome</keyword>
<dbReference type="Pfam" id="PF02493">
    <property type="entry name" value="MORN"/>
    <property type="match status" value="2"/>
</dbReference>
<gene>
    <name evidence="2" type="ORF">SAMN05660703_2904</name>
</gene>
<organism evidence="2 3">
    <name type="scientific">Cellulophaga tyrosinoxydans</name>
    <dbReference type="NCBI Taxonomy" id="504486"/>
    <lineage>
        <taxon>Bacteria</taxon>
        <taxon>Pseudomonadati</taxon>
        <taxon>Bacteroidota</taxon>
        <taxon>Flavobacteriia</taxon>
        <taxon>Flavobacteriales</taxon>
        <taxon>Flavobacteriaceae</taxon>
        <taxon>Cellulophaga</taxon>
    </lineage>
</organism>
<dbReference type="Gene3D" id="2.20.110.10">
    <property type="entry name" value="Histone H3 K4-specific methyltransferase SET7/9 N-terminal domain"/>
    <property type="match status" value="1"/>
</dbReference>
<sequence length="247" mass="28172">MKKTTLILLFLSITVGFSQQNFGNQVGKKEVKKDLITFKKFTNTDGAISYGFRMDGLIVGPNMVLHTDGKTTFTNYNKDHQKDGTLIEMNKEEGSIELYTYRNDKKEGPAFKMAGGKIAWQKQFNNDKEDIKGYKADVVDFGYGQNSNGYNGFNMEKYDNDSYAIGYFLFSKRSFPIIHVWKDGAQYMGQCIQGLRKEFGVYFYADGSKYIGSWHKNNKEGLGFKIDKNGTITEKGYYEDNVLKTAL</sequence>
<dbReference type="InterPro" id="IPR003409">
    <property type="entry name" value="MORN"/>
</dbReference>
<reference evidence="2 3" key="1">
    <citation type="submission" date="2017-04" db="EMBL/GenBank/DDBJ databases">
        <authorList>
            <person name="Afonso C.L."/>
            <person name="Miller P.J."/>
            <person name="Scott M.A."/>
            <person name="Spackman E."/>
            <person name="Goraichik I."/>
            <person name="Dimitrov K.M."/>
            <person name="Suarez D.L."/>
            <person name="Swayne D.E."/>
        </authorList>
    </citation>
    <scope>NUCLEOTIDE SEQUENCE [LARGE SCALE GENOMIC DNA]</scope>
    <source>
        <strain evidence="2 3">DSM 21164</strain>
    </source>
</reference>
<dbReference type="EMBL" id="FWXO01000006">
    <property type="protein sequence ID" value="SMC82891.1"/>
    <property type="molecule type" value="Genomic_DNA"/>
</dbReference>